<reference evidence="1" key="1">
    <citation type="journal article" date="2012" name="PLoS ONE">
        <title>Gene sets for utilization of primary and secondary nutrition supplies in the distal gut of endangered iberian lynx.</title>
        <authorList>
            <person name="Alcaide M."/>
            <person name="Messina E."/>
            <person name="Richter M."/>
            <person name="Bargiela R."/>
            <person name="Peplies J."/>
            <person name="Huws S.A."/>
            <person name="Newbold C.J."/>
            <person name="Golyshin P.N."/>
            <person name="Simon M.A."/>
            <person name="Lopez G."/>
            <person name="Yakimov M.M."/>
            <person name="Ferrer M."/>
        </authorList>
    </citation>
    <scope>NUCLEOTIDE SEQUENCE</scope>
</reference>
<feature type="non-terminal residue" evidence="1">
    <location>
        <position position="159"/>
    </location>
</feature>
<name>J9GBC4_9ZZZZ</name>
<protein>
    <submittedName>
        <fullName evidence="1">Uncharacterized protein</fullName>
    </submittedName>
</protein>
<accession>J9GBC4</accession>
<proteinExistence type="predicted"/>
<dbReference type="AlphaFoldDB" id="J9GBC4"/>
<evidence type="ECO:0000313" key="1">
    <source>
        <dbReference type="EMBL" id="EJX04607.1"/>
    </source>
</evidence>
<comment type="caution">
    <text evidence="1">The sequence shown here is derived from an EMBL/GenBank/DDBJ whole genome shotgun (WGS) entry which is preliminary data.</text>
</comment>
<gene>
    <name evidence="1" type="ORF">EVA_07284</name>
</gene>
<sequence>MTQALLLIPGGRLPADVASDVLARCTPEEKQALNVIAAGAGQAVEQVLDTAVYRRAPHLIWLWRVITRRPAPPQEAPWRWLALGGREQATQFWSIDPLTIEEGRVSARTPTLTFDEFMPLTLSIEPLFMKAVSACKCGITSGSGRVKPTGRSSPLPGVG</sequence>
<dbReference type="EMBL" id="AMCI01001754">
    <property type="protein sequence ID" value="EJX04607.1"/>
    <property type="molecule type" value="Genomic_DNA"/>
</dbReference>
<organism evidence="1">
    <name type="scientific">gut metagenome</name>
    <dbReference type="NCBI Taxonomy" id="749906"/>
    <lineage>
        <taxon>unclassified sequences</taxon>
        <taxon>metagenomes</taxon>
        <taxon>organismal metagenomes</taxon>
    </lineage>
</organism>